<name>A0A7M4D0S1_9BACT</name>
<dbReference type="InterPro" id="IPR051829">
    <property type="entry name" value="Multiheme_Cytochr_ET"/>
</dbReference>
<comment type="caution">
    <text evidence="3">The sequence shown here is derived from an EMBL/GenBank/DDBJ whole genome shotgun (WGS) entry which is preliminary data.</text>
</comment>
<gene>
    <name evidence="4" type="ORF">DWB62_000225</name>
    <name evidence="3" type="ORF">GNY23_00225</name>
</gene>
<dbReference type="Proteomes" id="UP000462449">
    <property type="component" value="Unassembled WGS sequence"/>
</dbReference>
<feature type="signal peptide" evidence="2">
    <location>
        <begin position="1"/>
        <end position="19"/>
    </location>
</feature>
<evidence type="ECO:0000313" key="3">
    <source>
        <dbReference type="EMBL" id="MUP36250.1"/>
    </source>
</evidence>
<dbReference type="Proteomes" id="UP000285951">
    <property type="component" value="Unassembled WGS sequence"/>
</dbReference>
<dbReference type="OrthoDB" id="9814800at2"/>
<dbReference type="SUPFAM" id="SSF48695">
    <property type="entry name" value="Multiheme cytochromes"/>
    <property type="match status" value="2"/>
</dbReference>
<feature type="chain" id="PRO_5029709101" evidence="2">
    <location>
        <begin position="20"/>
        <end position="527"/>
    </location>
</feature>
<evidence type="ECO:0000313" key="4">
    <source>
        <dbReference type="EMBL" id="MVB05455.1"/>
    </source>
</evidence>
<dbReference type="RefSeq" id="WP_156194241.1">
    <property type="nucleotide sequence ID" value="NZ_QTZN02000001.1"/>
</dbReference>
<evidence type="ECO:0000256" key="1">
    <source>
        <dbReference type="ARBA" id="ARBA00022729"/>
    </source>
</evidence>
<keyword evidence="1 2" id="KW-0732">Signal</keyword>
<reference evidence="4 5" key="1">
    <citation type="submission" date="2019-11" db="EMBL/GenBank/DDBJ databases">
        <title>Draft genome sequence of Labilibaculum sp. strain SYP isolated from Black Sea.</title>
        <authorList>
            <person name="Yadav S."/>
            <person name="Villanueva L."/>
        </authorList>
    </citation>
    <scope>NUCLEOTIDE SEQUENCE [LARGE SCALE GENOMIC DNA]</scope>
    <source>
        <strain evidence="4 5">44</strain>
    </source>
</reference>
<dbReference type="Gene3D" id="3.90.10.10">
    <property type="entry name" value="Cytochrome C3"/>
    <property type="match status" value="4"/>
</dbReference>
<sequence length="527" mass="60076">MHRYSLIILLLLVSQVVLAQLSPGDLSKAHANLEGLSNCTQCHVIGEKVSNSKCLDCHTLLNERIVSNKGYHASGEIKGKECVECHSDHHGRKFEMIRFDKNTFKHDLTGYELQGAHQKLDCKECHQSKFITNKQIAKKDYSYLGLEPKCAVCHTDVHQQTLSSSCNDCHDQNQFVPASNFNHKSTQFPLLGKHENVDCEKCHQTEIKNNEKFRHFAGIKFNSCTSCHTDVHNNKFGPNCTDCHTVNSFRSVTALSNFDHNSTNFKLSGKHKNVDCKSCHKGSYTTPIAHNRCSNCHQDYHQGQFAAKKLSPDCKNCHSVDGFAGSSYSIDQHNKSQFPLRGAHLATPCFACHQQNEKWQFRNIGKTCVDCHENIHKNIISDGFYPNQNCTACHQENAWNQIEFDHNLTAFKLKGAHTKQDCRVCHFTKNNQGEATQKFSGFNQDCLSCHQDEHQKQFEKEGKTNCLNCHHHEDWKITNFNHDKTDFKLEGKHATINCSACHKSLETNQTFYTQYKFKDFSCATCHQ</sequence>
<organism evidence="3 6">
    <name type="scientific">Labilibaculum euxinus</name>
    <dbReference type="NCBI Taxonomy" id="2686357"/>
    <lineage>
        <taxon>Bacteria</taxon>
        <taxon>Pseudomonadati</taxon>
        <taxon>Bacteroidota</taxon>
        <taxon>Bacteroidia</taxon>
        <taxon>Marinilabiliales</taxon>
        <taxon>Marinifilaceae</taxon>
        <taxon>Labilibaculum</taxon>
    </lineage>
</organism>
<dbReference type="EMBL" id="WOTW01000001">
    <property type="protein sequence ID" value="MUP36250.1"/>
    <property type="molecule type" value="Genomic_DNA"/>
</dbReference>
<dbReference type="EMBL" id="QTZN02000001">
    <property type="protein sequence ID" value="MVB05455.1"/>
    <property type="molecule type" value="Genomic_DNA"/>
</dbReference>
<dbReference type="InterPro" id="IPR036280">
    <property type="entry name" value="Multihaem_cyt_sf"/>
</dbReference>
<evidence type="ECO:0000313" key="6">
    <source>
        <dbReference type="Proteomes" id="UP000462449"/>
    </source>
</evidence>
<reference evidence="3 6" key="2">
    <citation type="submission" date="2019-12" db="EMBL/GenBank/DDBJ databases">
        <title>Draft genome sequence of Labilibaculum sp. strain 44 isolated from deep waters of Black Sea.</title>
        <authorList>
            <person name="Yadav S."/>
            <person name="Villanueva L."/>
        </authorList>
    </citation>
    <scope>NUCLEOTIDE SEQUENCE [LARGE SCALE GENOMIC DNA]</scope>
    <source>
        <strain evidence="3 6">44</strain>
    </source>
</reference>
<keyword evidence="5" id="KW-1185">Reference proteome</keyword>
<accession>A0A7M4D0S1</accession>
<proteinExistence type="predicted"/>
<dbReference type="PANTHER" id="PTHR35038">
    <property type="entry name" value="DISSIMILATORY SULFITE REDUCTASE SIRA"/>
    <property type="match status" value="1"/>
</dbReference>
<evidence type="ECO:0000256" key="2">
    <source>
        <dbReference type="SAM" id="SignalP"/>
    </source>
</evidence>
<dbReference type="AlphaFoldDB" id="A0A7M4D0S1"/>
<dbReference type="CDD" id="cd08168">
    <property type="entry name" value="Cytochrom_C3"/>
    <property type="match status" value="1"/>
</dbReference>
<protein>
    <submittedName>
        <fullName evidence="3">Cytochrome C</fullName>
    </submittedName>
</protein>
<evidence type="ECO:0000313" key="5">
    <source>
        <dbReference type="Proteomes" id="UP000285951"/>
    </source>
</evidence>